<sequence length="595" mass="65699">MSDALLVNPRDYDVDLHDVYAAFMGYFERKGFQWWNHSFASYFTTFNDFLAFGWGAIVVTDKKTGRGHVAIRSAGPDGSHPAGNGSSGQGALGGTVQQFARMIKVRFGESLPKLPNQLPIDPFESKPRLIRIINDLTTYKRLQATIPSAELNAKRKKLRAGDPWEVQALWSSRNHTFLALEVVWWEKGNGVVLEAGVTAMRCRCTASIAHRNHGLRYQMRTIDELITSFPSGWTRQVGLTVAQFTIPEADLSVFWKPENKHESSYAYMAALEKVLNATISTLSSPESDSQPNTLVIVAIGEASRLHDLRNVHIPANVMIIDLPHFERSLFRMSTQSHGPSGSNSPNSPAGSALGENVSNGTGRPLGLRHYRSKSFNHSQLQPQRDPAQLLSLRGMLSQLSIPVPPQIPISNSGNAAFYVLVVFHLLIDKECPPPAVLTQQPTQTPAVPGMPQQQSMYTMQHMAYPHFQIYPTMYSSPLAQHAPNRTGSPSRHHRNSTINARQPVAGPGPVHPGTSGGAFKRSTTMYWDDAQPLGPVSQQLTPHAQPAMERRSSDLPHSMSRMTLNGGGGGYQRERRESGLGRTTEHVRRQANGDK</sequence>
<dbReference type="EMBL" id="JASBWV010000009">
    <property type="protein sequence ID" value="KAJ9124743.1"/>
    <property type="molecule type" value="Genomic_DNA"/>
</dbReference>
<dbReference type="Proteomes" id="UP001234202">
    <property type="component" value="Unassembled WGS sequence"/>
</dbReference>
<evidence type="ECO:0000313" key="1">
    <source>
        <dbReference type="EMBL" id="KAJ9124743.1"/>
    </source>
</evidence>
<evidence type="ECO:0000313" key="2">
    <source>
        <dbReference type="Proteomes" id="UP001234202"/>
    </source>
</evidence>
<accession>A0ACC2XM92</accession>
<proteinExistence type="predicted"/>
<reference evidence="1" key="1">
    <citation type="submission" date="2023-04" db="EMBL/GenBank/DDBJ databases">
        <title>Draft Genome sequencing of Naganishia species isolated from polar environments using Oxford Nanopore Technology.</title>
        <authorList>
            <person name="Leo P."/>
            <person name="Venkateswaran K."/>
        </authorList>
    </citation>
    <scope>NUCLEOTIDE SEQUENCE</scope>
    <source>
        <strain evidence="1">DBVPG 5303</strain>
    </source>
</reference>
<keyword evidence="2" id="KW-1185">Reference proteome</keyword>
<organism evidence="1 2">
    <name type="scientific">Naganishia onofrii</name>
    <dbReference type="NCBI Taxonomy" id="1851511"/>
    <lineage>
        <taxon>Eukaryota</taxon>
        <taxon>Fungi</taxon>
        <taxon>Dikarya</taxon>
        <taxon>Basidiomycota</taxon>
        <taxon>Agaricomycotina</taxon>
        <taxon>Tremellomycetes</taxon>
        <taxon>Filobasidiales</taxon>
        <taxon>Filobasidiaceae</taxon>
        <taxon>Naganishia</taxon>
    </lineage>
</organism>
<gene>
    <name evidence="1" type="ORF">QFC24_003111</name>
</gene>
<protein>
    <submittedName>
        <fullName evidence="1">Uncharacterized protein</fullName>
    </submittedName>
</protein>
<name>A0ACC2XM92_9TREE</name>
<comment type="caution">
    <text evidence="1">The sequence shown here is derived from an EMBL/GenBank/DDBJ whole genome shotgun (WGS) entry which is preliminary data.</text>
</comment>